<name>A0A1B9A006_9FLAO</name>
<keyword evidence="2" id="KW-1185">Reference proteome</keyword>
<dbReference type="Proteomes" id="UP000092651">
    <property type="component" value="Unassembled WGS sequence"/>
</dbReference>
<evidence type="ECO:0000313" key="2">
    <source>
        <dbReference type="Proteomes" id="UP000092651"/>
    </source>
</evidence>
<dbReference type="AlphaFoldDB" id="A0A1B9A006"/>
<organism evidence="1 2">
    <name type="scientific">Chryseobacterium artocarpi</name>
    <dbReference type="NCBI Taxonomy" id="1414727"/>
    <lineage>
        <taxon>Bacteria</taxon>
        <taxon>Pseudomonadati</taxon>
        <taxon>Bacteroidota</taxon>
        <taxon>Flavobacteriia</taxon>
        <taxon>Flavobacteriales</taxon>
        <taxon>Weeksellaceae</taxon>
        <taxon>Chryseobacterium group</taxon>
        <taxon>Chryseobacterium</taxon>
    </lineage>
</organism>
<accession>A0A1B9A006</accession>
<gene>
    <name evidence="1" type="ORF">BBI01_01430</name>
</gene>
<protein>
    <submittedName>
        <fullName evidence="1">Uncharacterized protein</fullName>
    </submittedName>
</protein>
<sequence>MECKKEEYAITYFHFDYENTLDGSFLMASKTNMELTGVSSTLVRFRYNWSRKILRTDNNKPVVFQKSRTYLEFGFEISDALINEILDLLKKHEEQNLEFIRTNSFGVFETFPNVFYSSFLDENVIPYEEKKANLTLWLKTKIQDLCSDH</sequence>
<evidence type="ECO:0000313" key="1">
    <source>
        <dbReference type="EMBL" id="OCA77152.1"/>
    </source>
</evidence>
<dbReference type="EMBL" id="MAYH01000001">
    <property type="protein sequence ID" value="OCA77152.1"/>
    <property type="molecule type" value="Genomic_DNA"/>
</dbReference>
<comment type="caution">
    <text evidence="1">The sequence shown here is derived from an EMBL/GenBank/DDBJ whole genome shotgun (WGS) entry which is preliminary data.</text>
</comment>
<proteinExistence type="predicted"/>
<dbReference type="RefSeq" id="WP_065392906.1">
    <property type="nucleotide sequence ID" value="NZ_MAYH01000001.1"/>
</dbReference>
<reference evidence="1 2" key="1">
    <citation type="submission" date="2016-07" db="EMBL/GenBank/DDBJ databases">
        <authorList>
            <person name="Jeong J.-J."/>
            <person name="Kim D.W."/>
            <person name="Sang M.K."/>
            <person name="Choi I.-G."/>
            <person name="Kim K.D."/>
        </authorList>
    </citation>
    <scope>NUCLEOTIDE SEQUENCE [LARGE SCALE GENOMIC DNA]</scope>
    <source>
        <strain evidence="1 2">UTM-3</strain>
    </source>
</reference>